<accession>A0A6J1WFI9</accession>
<evidence type="ECO:0000313" key="2">
    <source>
        <dbReference type="RefSeq" id="XP_026749345.1"/>
    </source>
</evidence>
<reference evidence="2" key="1">
    <citation type="submission" date="2025-08" db="UniProtKB">
        <authorList>
            <consortium name="RefSeq"/>
        </authorList>
    </citation>
    <scope>IDENTIFICATION</scope>
    <source>
        <tissue evidence="2">Whole larvae</tissue>
    </source>
</reference>
<dbReference type="GeneID" id="113510122"/>
<organism evidence="1 2">
    <name type="scientific">Galleria mellonella</name>
    <name type="common">Greater wax moth</name>
    <dbReference type="NCBI Taxonomy" id="7137"/>
    <lineage>
        <taxon>Eukaryota</taxon>
        <taxon>Metazoa</taxon>
        <taxon>Ecdysozoa</taxon>
        <taxon>Arthropoda</taxon>
        <taxon>Hexapoda</taxon>
        <taxon>Insecta</taxon>
        <taxon>Pterygota</taxon>
        <taxon>Neoptera</taxon>
        <taxon>Endopterygota</taxon>
        <taxon>Lepidoptera</taxon>
        <taxon>Glossata</taxon>
        <taxon>Ditrysia</taxon>
        <taxon>Pyraloidea</taxon>
        <taxon>Pyralidae</taxon>
        <taxon>Galleriinae</taxon>
        <taxon>Galleria</taxon>
    </lineage>
</organism>
<dbReference type="Proteomes" id="UP001652740">
    <property type="component" value="Unplaced"/>
</dbReference>
<evidence type="ECO:0000313" key="1">
    <source>
        <dbReference type="Proteomes" id="UP001652740"/>
    </source>
</evidence>
<name>A0A6J1WFI9_GALME</name>
<dbReference type="AlphaFoldDB" id="A0A6J1WFI9"/>
<proteinExistence type="predicted"/>
<dbReference type="KEGG" id="gmw:113510122"/>
<dbReference type="OrthoDB" id="7268531at2759"/>
<sequence length="429" mass="50777">MEDDNDITITEITNIKNMIYIPDDKPLMQLFRRLIGNDSKQNTVLTNAQILDILHKDLNTEVMYTHDLEIEIYLNVIKKFLKDWPQWDEFDKSVNLLMSKGDIEATKKLLDVKYNNFKDYLKTKLDIAKPLVKDALKRLTPINNDDDKPMNVVMEVNCTRSQLNRLFFRRPNTAYKNTIFNIVEGPSKILLNSISVQAMLNWFHVKVDINLPFFTYRSGMTHILKHILVNKKLNITLENEKELSLQLQRSANRKNSSFVKLDDVLYVLDGILSNMPQDYMNRELIVALINQIQTDLQKNHPSVGLYLTYYRKYLNKYPYVRYLYAEVPGVSSTVNKYDLQLQETVYPIVYYEIGKFARSEMRNKMFLYSQWVKCECILCNKTFSGLDMTEKLKQHILEYHFDEPDWQCTNCKSVFSMINLTERRWEHQC</sequence>
<dbReference type="RefSeq" id="XP_026749345.1">
    <property type="nucleotide sequence ID" value="XM_026893544.3"/>
</dbReference>
<dbReference type="InParanoid" id="A0A6J1WFI9"/>
<protein>
    <submittedName>
        <fullName evidence="2">Uncharacterized protein LOC113510122 isoform X1</fullName>
    </submittedName>
</protein>
<gene>
    <name evidence="2" type="primary">LOC113510122</name>
</gene>
<keyword evidence="1" id="KW-1185">Reference proteome</keyword>